<evidence type="ECO:0000256" key="9">
    <source>
        <dbReference type="PIRSR" id="PIRSR640198-1"/>
    </source>
</evidence>
<keyword evidence="4" id="KW-0547">Nucleotide-binding</keyword>
<evidence type="ECO:0000256" key="8">
    <source>
        <dbReference type="ARBA" id="ARBA00023136"/>
    </source>
</evidence>
<protein>
    <submittedName>
        <fullName evidence="11">Fic/DOC family protein</fullName>
    </submittedName>
</protein>
<keyword evidence="8" id="KW-0472">Membrane</keyword>
<dbReference type="OrthoDB" id="9807853at2"/>
<sequence length="527" mass="59650">MLDLSRLTEFNHALIYGFEPESSPRRLAGSETFEDALFPEAGQHQDMLNAYLYAQETILPQIKKIGLPNITPDMLIEWVKTIHGFIGNSLMQAHDRKSGEYTNEIILRWHLGAELGGHFILYLSGLHEYKSPQQLAKFLNKKFDMDYQSALDFISLLEKITKDERYTIHGSLKPFIDYSSPGIKGILVLNKLASAYNLNQLSNSEKGTVNRIVKICMFPPLIPEAMNQWAQNTIKQLQACDSKDLKNASEFLANTFYELTEVHPFGNANGRTATCLTNIFLRTFGYPSIVLRHPGERENKNSLYQKAFAEIDSSLIPLIELISTRVIEAQEKTFENEKLKKLIVLRVALSDLLQETKSKHPTFDISLFQKRLFSSPETLFAMQIADETEASILVLSMSINKLSQIAEKLDQEKKKKPTLFSTATLDSTQISAVINSLEKISGQTGWKHNSKKGFVTWLELPEMENAKKIASELESNKAAKVTLTRRSDNKTPVIKCEDIDYQKLINAATRVDDKGLSNPIKENVVQQ</sequence>
<evidence type="ECO:0000256" key="4">
    <source>
        <dbReference type="ARBA" id="ARBA00022741"/>
    </source>
</evidence>
<dbReference type="PATRIC" id="fig|447.4.peg.977"/>
<comment type="caution">
    <text evidence="11">The sequence shown here is derived from an EMBL/GenBank/DDBJ whole genome shotgun (WGS) entry which is preliminary data.</text>
</comment>
<dbReference type="Proteomes" id="UP000054695">
    <property type="component" value="Unassembled WGS sequence"/>
</dbReference>
<comment type="subcellular location">
    <subcellularLocation>
        <location evidence="1">Membrane</location>
        <topology evidence="1">Single-pass membrane protein</topology>
    </subcellularLocation>
</comment>
<evidence type="ECO:0000256" key="7">
    <source>
        <dbReference type="ARBA" id="ARBA00022989"/>
    </source>
</evidence>
<organism evidence="11 12">
    <name type="scientific">Legionella bozemanae</name>
    <name type="common">Fluoribacter bozemanae</name>
    <dbReference type="NCBI Taxonomy" id="447"/>
    <lineage>
        <taxon>Bacteria</taxon>
        <taxon>Pseudomonadati</taxon>
        <taxon>Pseudomonadota</taxon>
        <taxon>Gammaproteobacteria</taxon>
        <taxon>Legionellales</taxon>
        <taxon>Legionellaceae</taxon>
        <taxon>Legionella</taxon>
    </lineage>
</organism>
<name>A0A0W0RVM7_LEGBO</name>
<evidence type="ECO:0000256" key="5">
    <source>
        <dbReference type="ARBA" id="ARBA00022803"/>
    </source>
</evidence>
<dbReference type="InterPro" id="IPR036597">
    <property type="entry name" value="Fido-like_dom_sf"/>
</dbReference>
<dbReference type="PANTHER" id="PTHR13504:SF34">
    <property type="entry name" value="PROTEIN ADENYLYLTRANSFERASE FICD"/>
    <property type="match status" value="1"/>
</dbReference>
<proteinExistence type="predicted"/>
<feature type="domain" description="Fido" evidence="10">
    <location>
        <begin position="160"/>
        <end position="324"/>
    </location>
</feature>
<keyword evidence="2" id="KW-0812">Transmembrane</keyword>
<keyword evidence="6" id="KW-0067">ATP-binding</keyword>
<dbReference type="InterPro" id="IPR040198">
    <property type="entry name" value="Fido_containing"/>
</dbReference>
<dbReference type="STRING" id="447.Lboz_0903"/>
<feature type="active site" evidence="9">
    <location>
        <position position="263"/>
    </location>
</feature>
<accession>A0A0W0RVM7</accession>
<dbReference type="PANTHER" id="PTHR13504">
    <property type="entry name" value="FIDO DOMAIN-CONTAINING PROTEIN DDB_G0283145"/>
    <property type="match status" value="1"/>
</dbReference>
<dbReference type="AlphaFoldDB" id="A0A0W0RVM7"/>
<dbReference type="EMBL" id="LNXU01000012">
    <property type="protein sequence ID" value="KTC74916.1"/>
    <property type="molecule type" value="Genomic_DNA"/>
</dbReference>
<evidence type="ECO:0000313" key="11">
    <source>
        <dbReference type="EMBL" id="KTC74916.1"/>
    </source>
</evidence>
<evidence type="ECO:0000256" key="1">
    <source>
        <dbReference type="ARBA" id="ARBA00004167"/>
    </source>
</evidence>
<dbReference type="Pfam" id="PF02661">
    <property type="entry name" value="Fic"/>
    <property type="match status" value="1"/>
</dbReference>
<dbReference type="RefSeq" id="WP_058458595.1">
    <property type="nucleotide sequence ID" value="NZ_LBAW01000006.1"/>
</dbReference>
<dbReference type="Gene3D" id="1.10.3290.10">
    <property type="entry name" value="Fido-like domain"/>
    <property type="match status" value="1"/>
</dbReference>
<dbReference type="InterPro" id="IPR003812">
    <property type="entry name" value="Fido"/>
</dbReference>
<dbReference type="GO" id="GO:0005524">
    <property type="term" value="F:ATP binding"/>
    <property type="evidence" value="ECO:0007669"/>
    <property type="project" value="UniProtKB-KW"/>
</dbReference>
<dbReference type="GO" id="GO:0016020">
    <property type="term" value="C:membrane"/>
    <property type="evidence" value="ECO:0007669"/>
    <property type="project" value="UniProtKB-SubCell"/>
</dbReference>
<keyword evidence="12" id="KW-1185">Reference proteome</keyword>
<evidence type="ECO:0000256" key="6">
    <source>
        <dbReference type="ARBA" id="ARBA00022840"/>
    </source>
</evidence>
<keyword evidence="5" id="KW-0802">TPR repeat</keyword>
<evidence type="ECO:0000259" key="10">
    <source>
        <dbReference type="PROSITE" id="PS51459"/>
    </source>
</evidence>
<evidence type="ECO:0000256" key="3">
    <source>
        <dbReference type="ARBA" id="ARBA00022737"/>
    </source>
</evidence>
<keyword evidence="7" id="KW-1133">Transmembrane helix</keyword>
<evidence type="ECO:0000313" key="12">
    <source>
        <dbReference type="Proteomes" id="UP000054695"/>
    </source>
</evidence>
<keyword evidence="3" id="KW-0677">Repeat</keyword>
<evidence type="ECO:0000256" key="2">
    <source>
        <dbReference type="ARBA" id="ARBA00022692"/>
    </source>
</evidence>
<dbReference type="SUPFAM" id="SSF140931">
    <property type="entry name" value="Fic-like"/>
    <property type="match status" value="1"/>
</dbReference>
<dbReference type="PROSITE" id="PS51459">
    <property type="entry name" value="FIDO"/>
    <property type="match status" value="1"/>
</dbReference>
<reference evidence="11 12" key="1">
    <citation type="submission" date="2015-11" db="EMBL/GenBank/DDBJ databases">
        <title>Genomic analysis of 38 Legionella species identifies large and diverse effector repertoires.</title>
        <authorList>
            <person name="Burstein D."/>
            <person name="Amaro F."/>
            <person name="Zusman T."/>
            <person name="Lifshitz Z."/>
            <person name="Cohen O."/>
            <person name="Gilbert J.A."/>
            <person name="Pupko T."/>
            <person name="Shuman H.A."/>
            <person name="Segal G."/>
        </authorList>
    </citation>
    <scope>NUCLEOTIDE SEQUENCE [LARGE SCALE GENOMIC DNA]</scope>
    <source>
        <strain evidence="11 12">WIGA</strain>
    </source>
</reference>
<gene>
    <name evidence="11" type="ORF">Lboz_0903</name>
</gene>